<accession>A0A3G4ZWF7</accession>
<reference evidence="2" key="1">
    <citation type="submission" date="2018-10" db="EMBL/GenBank/DDBJ databases">
        <title>Hidden diversity of soil giant viruses.</title>
        <authorList>
            <person name="Schulz F."/>
            <person name="Alteio L."/>
            <person name="Goudeau D."/>
            <person name="Ryan E.M."/>
            <person name="Malmstrom R.R."/>
            <person name="Blanchard J."/>
            <person name="Woyke T."/>
        </authorList>
    </citation>
    <scope>NUCLEOTIDE SEQUENCE</scope>
    <source>
        <strain evidence="2">EDV1</strain>
    </source>
</reference>
<organism evidence="2">
    <name type="scientific">Edafosvirus sp</name>
    <dbReference type="NCBI Taxonomy" id="2487765"/>
    <lineage>
        <taxon>Viruses</taxon>
        <taxon>Varidnaviria</taxon>
        <taxon>Bamfordvirae</taxon>
        <taxon>Nucleocytoviricota</taxon>
        <taxon>Megaviricetes</taxon>
        <taxon>Imitervirales</taxon>
        <taxon>Mimiviridae</taxon>
        <taxon>Klosneuvirinae</taxon>
    </lineage>
</organism>
<sequence>MASRGGYRGGGHRGGYRGGHRGGYRGDHHVHVPVIHVPLHNEPDSITDAIAWHRQRLVALEEMVKFKQFTSVRAFEKFKSDKIEVERVEKEMRVRADAEENKRLDDEKKKRDAEEEKKNVKIRQEKILADWMPYVTRCITFMQGSGYTFRTYIPMEFVWDTLQKFIGDLHKEWNDFLIEKEHYEHDMEQMREEAEFDEEGGDGCDQSYCRKCYFQRRSFRYDTSDVNFLDKREISINSTKPAGEKEWW</sequence>
<gene>
    <name evidence="2" type="ORF">Edafosvirus9_35</name>
</gene>
<dbReference type="EMBL" id="MK072074">
    <property type="protein sequence ID" value="AYV78321.1"/>
    <property type="molecule type" value="Genomic_DNA"/>
</dbReference>
<name>A0A3G4ZWF7_9VIRU</name>
<feature type="region of interest" description="Disordered" evidence="1">
    <location>
        <begin position="1"/>
        <end position="25"/>
    </location>
</feature>
<evidence type="ECO:0000313" key="2">
    <source>
        <dbReference type="EMBL" id="AYV78321.1"/>
    </source>
</evidence>
<evidence type="ECO:0000256" key="1">
    <source>
        <dbReference type="SAM" id="MobiDB-lite"/>
    </source>
</evidence>
<proteinExistence type="predicted"/>
<feature type="region of interest" description="Disordered" evidence="1">
    <location>
        <begin position="91"/>
        <end position="117"/>
    </location>
</feature>
<protein>
    <submittedName>
        <fullName evidence="2">Uncharacterized protein</fullName>
    </submittedName>
</protein>
<feature type="compositionally biased region" description="Basic residues" evidence="1">
    <location>
        <begin position="10"/>
        <end position="23"/>
    </location>
</feature>